<dbReference type="InterPro" id="IPR014752">
    <property type="entry name" value="Arrestin-like_C"/>
</dbReference>
<accession>A0A915IZS6</accession>
<comment type="similarity">
    <text evidence="1">Belongs to the arrestin family.</text>
</comment>
<evidence type="ECO:0000259" key="2">
    <source>
        <dbReference type="Pfam" id="PF00339"/>
    </source>
</evidence>
<keyword evidence="3" id="KW-1185">Reference proteome</keyword>
<dbReference type="GO" id="GO:0005737">
    <property type="term" value="C:cytoplasm"/>
    <property type="evidence" value="ECO:0007669"/>
    <property type="project" value="TreeGrafter"/>
</dbReference>
<dbReference type="InterPro" id="IPR050357">
    <property type="entry name" value="Arrestin_domain-protein"/>
</dbReference>
<dbReference type="PANTHER" id="PTHR11188:SF144">
    <property type="entry name" value="ARRESTIN C-TERMINAL-LIKE DOMAIN-CONTAINING PROTEIN"/>
    <property type="match status" value="1"/>
</dbReference>
<dbReference type="SUPFAM" id="SSF81296">
    <property type="entry name" value="E set domains"/>
    <property type="match status" value="2"/>
</dbReference>
<sequence>MNYENDELNYQQGNPQDKKNKQIIVQLRGLARVEFKNFGNADPKIVKDSQFILDRQICVWPPTLAQRCNTNDRQKPNYLLDQQVGQILSRGSHNFPFSFQLSKCQLPCSFESKSGRIRYWIKVALFDCFSTPRSMKKGIKYFTIVGPNIDCKDEKYLAPMMGHARKSNYACRRTKLVLDVKLKRTAYFCNELINLIARVDNQTDQSVDLRIKLRQNVQYRSDMVAQSYGCNKLVIYTVCEHRGPIFGARCDGIYDSMLEHPIRIPVVPPTMVGVSIEDEETIEEVSSVNFPFTIGTFESRVKNNRIDYDFCSPHVEGGMFIDKKFRSSRKDHLTANSDDHLFQMSFATPTSSSVHSLTDDDDDDYDENDHQGFMVILYRPMYVALADCKVLRRKGSRQLQDAARMMKRRSTLKLRSSKSYCNLQCLSLPYDHPKMFPALPAGRKDDLNQK</sequence>
<name>A0A915IZS6_ROMCU</name>
<proteinExistence type="inferred from homology"/>
<dbReference type="GO" id="GO:0015031">
    <property type="term" value="P:protein transport"/>
    <property type="evidence" value="ECO:0007669"/>
    <property type="project" value="TreeGrafter"/>
</dbReference>
<feature type="domain" description="Arrestin-like N-terminal" evidence="2">
    <location>
        <begin position="16"/>
        <end position="145"/>
    </location>
</feature>
<reference evidence="4" key="1">
    <citation type="submission" date="2022-11" db="UniProtKB">
        <authorList>
            <consortium name="WormBaseParasite"/>
        </authorList>
    </citation>
    <scope>IDENTIFICATION</scope>
</reference>
<evidence type="ECO:0000256" key="1">
    <source>
        <dbReference type="ARBA" id="ARBA00005298"/>
    </source>
</evidence>
<protein>
    <submittedName>
        <fullName evidence="4">Arrestin-like N-terminal domain-containing protein</fullName>
    </submittedName>
</protein>
<dbReference type="AlphaFoldDB" id="A0A915IZS6"/>
<dbReference type="Proteomes" id="UP000887565">
    <property type="component" value="Unplaced"/>
</dbReference>
<organism evidence="3 4">
    <name type="scientific">Romanomermis culicivorax</name>
    <name type="common">Nematode worm</name>
    <dbReference type="NCBI Taxonomy" id="13658"/>
    <lineage>
        <taxon>Eukaryota</taxon>
        <taxon>Metazoa</taxon>
        <taxon>Ecdysozoa</taxon>
        <taxon>Nematoda</taxon>
        <taxon>Enoplea</taxon>
        <taxon>Dorylaimia</taxon>
        <taxon>Mermithida</taxon>
        <taxon>Mermithoidea</taxon>
        <taxon>Mermithidae</taxon>
        <taxon>Romanomermis</taxon>
    </lineage>
</organism>
<dbReference type="InterPro" id="IPR011021">
    <property type="entry name" value="Arrestin-like_N"/>
</dbReference>
<dbReference type="InterPro" id="IPR014756">
    <property type="entry name" value="Ig_E-set"/>
</dbReference>
<dbReference type="PANTHER" id="PTHR11188">
    <property type="entry name" value="ARRESTIN DOMAIN CONTAINING PROTEIN"/>
    <property type="match status" value="1"/>
</dbReference>
<dbReference type="WBParaSite" id="nRc.2.0.1.t19339-RA">
    <property type="protein sequence ID" value="nRc.2.0.1.t19339-RA"/>
    <property type="gene ID" value="nRc.2.0.1.g19339"/>
</dbReference>
<dbReference type="Pfam" id="PF00339">
    <property type="entry name" value="Arrestin_N"/>
    <property type="match status" value="1"/>
</dbReference>
<evidence type="ECO:0000313" key="3">
    <source>
        <dbReference type="Proteomes" id="UP000887565"/>
    </source>
</evidence>
<dbReference type="Gene3D" id="2.60.40.640">
    <property type="match status" value="2"/>
</dbReference>
<evidence type="ECO:0000313" key="4">
    <source>
        <dbReference type="WBParaSite" id="nRc.2.0.1.t19339-RA"/>
    </source>
</evidence>
<dbReference type="OMA" id="AMRDESM"/>